<name>A0A2G3AGH6_CAPAN</name>
<evidence type="ECO:0000313" key="1">
    <source>
        <dbReference type="EMBL" id="PHT93346.1"/>
    </source>
</evidence>
<sequence>MDRPSFTDHLEAIKFICKDFWAPLCCKTIVFVSCRECQLILLQARSKLRHHIAAVQVSIGLEHDFKALIHFMQSKTYCFHGYNESALSLA</sequence>
<reference evidence="1 2" key="1">
    <citation type="journal article" date="2014" name="Nat. Genet.">
        <title>Genome sequence of the hot pepper provides insights into the evolution of pungency in Capsicum species.</title>
        <authorList>
            <person name="Kim S."/>
            <person name="Park M."/>
            <person name="Yeom S.I."/>
            <person name="Kim Y.M."/>
            <person name="Lee J.M."/>
            <person name="Lee H.A."/>
            <person name="Seo E."/>
            <person name="Choi J."/>
            <person name="Cheong K."/>
            <person name="Kim K.T."/>
            <person name="Jung K."/>
            <person name="Lee G.W."/>
            <person name="Oh S.K."/>
            <person name="Bae C."/>
            <person name="Kim S.B."/>
            <person name="Lee H.Y."/>
            <person name="Kim S.Y."/>
            <person name="Kim M.S."/>
            <person name="Kang B.C."/>
            <person name="Jo Y.D."/>
            <person name="Yang H.B."/>
            <person name="Jeong H.J."/>
            <person name="Kang W.H."/>
            <person name="Kwon J.K."/>
            <person name="Shin C."/>
            <person name="Lim J.Y."/>
            <person name="Park J.H."/>
            <person name="Huh J.H."/>
            <person name="Kim J.S."/>
            <person name="Kim B.D."/>
            <person name="Cohen O."/>
            <person name="Paran I."/>
            <person name="Suh M.C."/>
            <person name="Lee S.B."/>
            <person name="Kim Y.K."/>
            <person name="Shin Y."/>
            <person name="Noh S.J."/>
            <person name="Park J."/>
            <person name="Seo Y.S."/>
            <person name="Kwon S.Y."/>
            <person name="Kim H.A."/>
            <person name="Park J.M."/>
            <person name="Kim H.J."/>
            <person name="Choi S.B."/>
            <person name="Bosland P.W."/>
            <person name="Reeves G."/>
            <person name="Jo S.H."/>
            <person name="Lee B.W."/>
            <person name="Cho H.T."/>
            <person name="Choi H.S."/>
            <person name="Lee M.S."/>
            <person name="Yu Y."/>
            <person name="Do Choi Y."/>
            <person name="Park B.S."/>
            <person name="van Deynze A."/>
            <person name="Ashrafi H."/>
            <person name="Hill T."/>
            <person name="Kim W.T."/>
            <person name="Pai H.S."/>
            <person name="Ahn H.K."/>
            <person name="Yeam I."/>
            <person name="Giovannoni J.J."/>
            <person name="Rose J.K."/>
            <person name="Sorensen I."/>
            <person name="Lee S.J."/>
            <person name="Kim R.W."/>
            <person name="Choi I.Y."/>
            <person name="Choi B.S."/>
            <person name="Lim J.S."/>
            <person name="Lee Y.H."/>
            <person name="Choi D."/>
        </authorList>
    </citation>
    <scope>NUCLEOTIDE SEQUENCE [LARGE SCALE GENOMIC DNA]</scope>
    <source>
        <strain evidence="2">cv. CM334</strain>
    </source>
</reference>
<dbReference type="Gramene" id="PHT93346">
    <property type="protein sequence ID" value="PHT93346"/>
    <property type="gene ID" value="T459_01228"/>
</dbReference>
<keyword evidence="2" id="KW-1185">Reference proteome</keyword>
<reference evidence="1 2" key="2">
    <citation type="journal article" date="2017" name="Genome Biol.">
        <title>New reference genome sequences of hot pepper reveal the massive evolution of plant disease-resistance genes by retroduplication.</title>
        <authorList>
            <person name="Kim S."/>
            <person name="Park J."/>
            <person name="Yeom S.I."/>
            <person name="Kim Y.M."/>
            <person name="Seo E."/>
            <person name="Kim K.T."/>
            <person name="Kim M.S."/>
            <person name="Lee J.M."/>
            <person name="Cheong K."/>
            <person name="Shin H.S."/>
            <person name="Kim S.B."/>
            <person name="Han K."/>
            <person name="Lee J."/>
            <person name="Park M."/>
            <person name="Lee H.A."/>
            <person name="Lee H.Y."/>
            <person name="Lee Y."/>
            <person name="Oh S."/>
            <person name="Lee J.H."/>
            <person name="Choi E."/>
            <person name="Choi E."/>
            <person name="Lee S.E."/>
            <person name="Jeon J."/>
            <person name="Kim H."/>
            <person name="Choi G."/>
            <person name="Song H."/>
            <person name="Lee J."/>
            <person name="Lee S.C."/>
            <person name="Kwon J.K."/>
            <person name="Lee H.Y."/>
            <person name="Koo N."/>
            <person name="Hong Y."/>
            <person name="Kim R.W."/>
            <person name="Kang W.H."/>
            <person name="Huh J.H."/>
            <person name="Kang B.C."/>
            <person name="Yang T.J."/>
            <person name="Lee Y.H."/>
            <person name="Bennetzen J.L."/>
            <person name="Choi D."/>
        </authorList>
    </citation>
    <scope>NUCLEOTIDE SEQUENCE [LARGE SCALE GENOMIC DNA]</scope>
    <source>
        <strain evidence="2">cv. CM334</strain>
    </source>
</reference>
<dbReference type="EMBL" id="AYRZ02000001">
    <property type="protein sequence ID" value="PHT93346.1"/>
    <property type="molecule type" value="Genomic_DNA"/>
</dbReference>
<accession>A0A2G3AGH6</accession>
<evidence type="ECO:0000313" key="2">
    <source>
        <dbReference type="Proteomes" id="UP000222542"/>
    </source>
</evidence>
<proteinExistence type="predicted"/>
<organism evidence="1 2">
    <name type="scientific">Capsicum annuum</name>
    <name type="common">Capsicum pepper</name>
    <dbReference type="NCBI Taxonomy" id="4072"/>
    <lineage>
        <taxon>Eukaryota</taxon>
        <taxon>Viridiplantae</taxon>
        <taxon>Streptophyta</taxon>
        <taxon>Embryophyta</taxon>
        <taxon>Tracheophyta</taxon>
        <taxon>Spermatophyta</taxon>
        <taxon>Magnoliopsida</taxon>
        <taxon>eudicotyledons</taxon>
        <taxon>Gunneridae</taxon>
        <taxon>Pentapetalae</taxon>
        <taxon>asterids</taxon>
        <taxon>lamiids</taxon>
        <taxon>Solanales</taxon>
        <taxon>Solanaceae</taxon>
        <taxon>Solanoideae</taxon>
        <taxon>Capsiceae</taxon>
        <taxon>Capsicum</taxon>
    </lineage>
</organism>
<dbReference type="Gene3D" id="3.30.1380.20">
    <property type="entry name" value="Trafficking protein particle complex subunit 3"/>
    <property type="match status" value="1"/>
</dbReference>
<dbReference type="STRING" id="4072.A0A2G3AGH6"/>
<dbReference type="Proteomes" id="UP000222542">
    <property type="component" value="Unassembled WGS sequence"/>
</dbReference>
<comment type="caution">
    <text evidence="1">The sequence shown here is derived from an EMBL/GenBank/DDBJ whole genome shotgun (WGS) entry which is preliminary data.</text>
</comment>
<gene>
    <name evidence="1" type="ORF">T459_01228</name>
</gene>
<protein>
    <submittedName>
        <fullName evidence="1">Uncharacterized protein</fullName>
    </submittedName>
</protein>
<dbReference type="AlphaFoldDB" id="A0A2G3AGH6"/>